<proteinExistence type="predicted"/>
<reference evidence="1 2" key="1">
    <citation type="submission" date="2024-08" db="EMBL/GenBank/DDBJ databases">
        <title>Gnathostoma spinigerum genome.</title>
        <authorList>
            <person name="Gonzalez-Bertolin B."/>
            <person name="Monzon S."/>
            <person name="Zaballos A."/>
            <person name="Jimenez P."/>
            <person name="Dekumyoy P."/>
            <person name="Varona S."/>
            <person name="Cuesta I."/>
            <person name="Sumanam S."/>
            <person name="Adisakwattana P."/>
            <person name="Gasser R.B."/>
            <person name="Hernandez-Gonzalez A."/>
            <person name="Young N.D."/>
            <person name="Perteguer M.J."/>
        </authorList>
    </citation>
    <scope>NUCLEOTIDE SEQUENCE [LARGE SCALE GENOMIC DNA]</scope>
    <source>
        <strain evidence="1">AL3</strain>
        <tissue evidence="1">Liver</tissue>
    </source>
</reference>
<organism evidence="1 2">
    <name type="scientific">Gnathostoma spinigerum</name>
    <dbReference type="NCBI Taxonomy" id="75299"/>
    <lineage>
        <taxon>Eukaryota</taxon>
        <taxon>Metazoa</taxon>
        <taxon>Ecdysozoa</taxon>
        <taxon>Nematoda</taxon>
        <taxon>Chromadorea</taxon>
        <taxon>Rhabditida</taxon>
        <taxon>Spirurina</taxon>
        <taxon>Gnathostomatomorpha</taxon>
        <taxon>Gnathostomatoidea</taxon>
        <taxon>Gnathostomatidae</taxon>
        <taxon>Gnathostoma</taxon>
    </lineage>
</organism>
<evidence type="ECO:0000313" key="2">
    <source>
        <dbReference type="Proteomes" id="UP001608902"/>
    </source>
</evidence>
<name>A0ABD6EMU6_9BILA</name>
<protein>
    <submittedName>
        <fullName evidence="1">Uncharacterized protein</fullName>
    </submittedName>
</protein>
<accession>A0ABD6EMU6</accession>
<keyword evidence="2" id="KW-1185">Reference proteome</keyword>
<evidence type="ECO:0000313" key="1">
    <source>
        <dbReference type="EMBL" id="MFH4981096.1"/>
    </source>
</evidence>
<dbReference type="AlphaFoldDB" id="A0ABD6EMU6"/>
<gene>
    <name evidence="1" type="ORF">AB6A40_007805</name>
</gene>
<dbReference type="Proteomes" id="UP001608902">
    <property type="component" value="Unassembled WGS sequence"/>
</dbReference>
<sequence>MKSRHKIEMLSSIHFPNCQCFIPESDFKTMSRKSDFSQEKIDDLLNFGSKKSSSTFDRNMMPPGPMSTSYENYIRNIYRPGYRIPATNQVKIATRPSTMLRMNDLLGSAALDESNDDRILTAPATTAFSELGLSDLDHSSSGLYSPYANDLPNDRYSRFSRSSDSRSAPLGTYSSGYSAASDRAWRKNNRQMIVDYKDSDSTPLTPFMYQDHPYVRPQDTRIVGSNFVQITSRPRDAFLEKVDRTLAEIRAESRY</sequence>
<comment type="caution">
    <text evidence="1">The sequence shown here is derived from an EMBL/GenBank/DDBJ whole genome shotgun (WGS) entry which is preliminary data.</text>
</comment>
<dbReference type="EMBL" id="JBGFUD010006599">
    <property type="protein sequence ID" value="MFH4981096.1"/>
    <property type="molecule type" value="Genomic_DNA"/>
</dbReference>